<keyword evidence="4 7" id="KW-0949">S-adenosyl-L-methionine</keyword>
<feature type="domain" description="tRNA/rRNA methyltransferase SpoU type" evidence="8">
    <location>
        <begin position="83"/>
        <end position="227"/>
    </location>
</feature>
<evidence type="ECO:0000256" key="7">
    <source>
        <dbReference type="HAMAP-Rule" id="MF_02060"/>
    </source>
</evidence>
<evidence type="ECO:0000256" key="1">
    <source>
        <dbReference type="ARBA" id="ARBA00022555"/>
    </source>
</evidence>
<reference evidence="9 10" key="1">
    <citation type="submission" date="2018-06" db="EMBL/GenBank/DDBJ databases">
        <authorList>
            <consortium name="Pathogen Informatics"/>
            <person name="Doyle S."/>
        </authorList>
    </citation>
    <scope>NUCLEOTIDE SEQUENCE [LARGE SCALE GENOMIC DNA]</scope>
    <source>
        <strain evidence="9 10">NCTC11190</strain>
    </source>
</reference>
<feature type="binding site" evidence="7">
    <location>
        <position position="217"/>
    </location>
    <ligand>
        <name>S-adenosyl-L-methionine</name>
        <dbReference type="ChEBI" id="CHEBI:59789"/>
    </ligand>
</feature>
<keyword evidence="2 7" id="KW-0489">Methyltransferase</keyword>
<evidence type="ECO:0000259" key="8">
    <source>
        <dbReference type="Pfam" id="PF00588"/>
    </source>
</evidence>
<dbReference type="STRING" id="880526.GCA_000427365_01462"/>
<feature type="binding site" evidence="7">
    <location>
        <position position="208"/>
    </location>
    <ligand>
        <name>S-adenosyl-L-methionine</name>
        <dbReference type="ChEBI" id="CHEBI:59789"/>
    </ligand>
</feature>
<dbReference type="SUPFAM" id="SSF75217">
    <property type="entry name" value="alpha/beta knot"/>
    <property type="match status" value="1"/>
</dbReference>
<gene>
    <name evidence="7 9" type="primary">trmH</name>
    <name evidence="9" type="ORF">NCTC11190_02358</name>
</gene>
<dbReference type="RefSeq" id="WP_084135226.1">
    <property type="nucleotide sequence ID" value="NZ_CALVFX010000012.1"/>
</dbReference>
<comment type="similarity">
    <text evidence="7">Belongs to the class IV-like SAM-binding methyltransferase superfamily. RNA methyltransferase TrmH family.</text>
</comment>
<dbReference type="GO" id="GO:0002938">
    <property type="term" value="P:tRNA guanine ribose methylation"/>
    <property type="evidence" value="ECO:0007669"/>
    <property type="project" value="UniProtKB-UniRule"/>
</dbReference>
<dbReference type="InterPro" id="IPR033671">
    <property type="entry name" value="TrmH"/>
</dbReference>
<protein>
    <recommendedName>
        <fullName evidence="7">tRNA (guanosine(18)-2'-O)-methyltransferase</fullName>
        <ecNumber evidence="7">2.1.1.34</ecNumber>
    </recommendedName>
    <alternativeName>
        <fullName evidence="7">tRNA [Gm18] methyltransferase</fullName>
    </alternativeName>
</protein>
<dbReference type="Gene3D" id="3.40.1280.10">
    <property type="match status" value="1"/>
</dbReference>
<name>A0A379MWV1_9BACT</name>
<dbReference type="Proteomes" id="UP000255233">
    <property type="component" value="Unassembled WGS sequence"/>
</dbReference>
<dbReference type="HAMAP" id="MF_02060">
    <property type="entry name" value="tRNA_methyltr_TrmH"/>
    <property type="match status" value="1"/>
</dbReference>
<comment type="function">
    <text evidence="7">Catalyzes the 2'-O methylation of guanosine at position 18 in tRNA.</text>
</comment>
<dbReference type="OrthoDB" id="9794400at2"/>
<evidence type="ECO:0000256" key="6">
    <source>
        <dbReference type="ARBA" id="ARBA00022884"/>
    </source>
</evidence>
<keyword evidence="5 7" id="KW-0819">tRNA processing</keyword>
<dbReference type="Pfam" id="PF00588">
    <property type="entry name" value="SpoU_methylase"/>
    <property type="match status" value="1"/>
</dbReference>
<proteinExistence type="inferred from homology"/>
<dbReference type="PANTHER" id="PTHR43453">
    <property type="entry name" value="RRNA METHYLASE-LIKE"/>
    <property type="match status" value="1"/>
</dbReference>
<evidence type="ECO:0000256" key="3">
    <source>
        <dbReference type="ARBA" id="ARBA00022679"/>
    </source>
</evidence>
<dbReference type="EC" id="2.1.1.34" evidence="7"/>
<evidence type="ECO:0000313" key="10">
    <source>
        <dbReference type="Proteomes" id="UP000255233"/>
    </source>
</evidence>
<dbReference type="InterPro" id="IPR029026">
    <property type="entry name" value="tRNA_m1G_MTases_N"/>
</dbReference>
<accession>A0A379MWV1</accession>
<keyword evidence="1 7" id="KW-0820">tRNA-binding</keyword>
<dbReference type="GO" id="GO:0141100">
    <property type="term" value="F:tRNA (guanine(18)-2'-O)-methyltransferase activity"/>
    <property type="evidence" value="ECO:0007669"/>
    <property type="project" value="UniProtKB-UniRule"/>
</dbReference>
<evidence type="ECO:0000256" key="4">
    <source>
        <dbReference type="ARBA" id="ARBA00022691"/>
    </source>
</evidence>
<evidence type="ECO:0000256" key="5">
    <source>
        <dbReference type="ARBA" id="ARBA00022694"/>
    </source>
</evidence>
<dbReference type="InterPro" id="IPR029028">
    <property type="entry name" value="Alpha/beta_knot_MTases"/>
</dbReference>
<comment type="catalytic activity">
    <reaction evidence="7">
        <text>guanosine(18) in tRNA + S-adenosyl-L-methionine = 2'-O-methylguanosine(18) in tRNA + S-adenosyl-L-homocysteine + H(+)</text>
        <dbReference type="Rhea" id="RHEA:20077"/>
        <dbReference type="Rhea" id="RHEA-COMP:10190"/>
        <dbReference type="Rhea" id="RHEA-COMP:10192"/>
        <dbReference type="ChEBI" id="CHEBI:15378"/>
        <dbReference type="ChEBI" id="CHEBI:57856"/>
        <dbReference type="ChEBI" id="CHEBI:59789"/>
        <dbReference type="ChEBI" id="CHEBI:74269"/>
        <dbReference type="ChEBI" id="CHEBI:74445"/>
        <dbReference type="EC" id="2.1.1.34"/>
    </reaction>
</comment>
<dbReference type="PANTHER" id="PTHR43453:SF1">
    <property type="entry name" value="TRNA_RRNA METHYLTRANSFERASE SPOU TYPE DOMAIN-CONTAINING PROTEIN"/>
    <property type="match status" value="1"/>
</dbReference>
<dbReference type="EMBL" id="UGVL01000001">
    <property type="protein sequence ID" value="SUE35112.1"/>
    <property type="molecule type" value="Genomic_DNA"/>
</dbReference>
<dbReference type="GO" id="GO:0000049">
    <property type="term" value="F:tRNA binding"/>
    <property type="evidence" value="ECO:0007669"/>
    <property type="project" value="UniProtKB-UniRule"/>
</dbReference>
<dbReference type="AlphaFoldDB" id="A0A379MWV1"/>
<evidence type="ECO:0000313" key="9">
    <source>
        <dbReference type="EMBL" id="SUE35112.1"/>
    </source>
</evidence>
<feature type="binding site" evidence="7">
    <location>
        <position position="159"/>
    </location>
    <ligand>
        <name>S-adenosyl-L-methionine</name>
        <dbReference type="ChEBI" id="CHEBI:59789"/>
    </ligand>
</feature>
<evidence type="ECO:0000256" key="2">
    <source>
        <dbReference type="ARBA" id="ARBA00022603"/>
    </source>
</evidence>
<dbReference type="InterPro" id="IPR001537">
    <property type="entry name" value="SpoU_MeTrfase"/>
</dbReference>
<sequence length="282" mass="31990">MTTKTGNTANNYFRENGIPTRQQLRDLNASLRQGDIRPLRTETDDAEEPSETVRRKIEYLRGFVLPERYEGLVRRLRWRTRYMAVCLEDIYYPHNASAVIRSAEAFGLQEVHAVENTVRFAPNKHIVRGTDQWIDLRKWDDTPSLVAHLRGRGYRIVVTAPPRPEAPQRNGTPSDFDVAAGPFALFMGTEKSGISPWLMDEADAVISIPMVGFAESLNISVSAAIAAQRLAERIREPENGVAWELEAADRDRLLLRWLSRSVRDCRRILERGGFPSEPDGSC</sequence>
<comment type="caution">
    <text evidence="7">Lacks conserved residue(s) required for the propagation of feature annotation.</text>
</comment>
<organism evidence="9 10">
    <name type="scientific">Rikenella microfusus</name>
    <dbReference type="NCBI Taxonomy" id="28139"/>
    <lineage>
        <taxon>Bacteria</taxon>
        <taxon>Pseudomonadati</taxon>
        <taxon>Bacteroidota</taxon>
        <taxon>Bacteroidia</taxon>
        <taxon>Bacteroidales</taxon>
        <taxon>Rikenellaceae</taxon>
        <taxon>Rikenella</taxon>
    </lineage>
</organism>
<dbReference type="CDD" id="cd18092">
    <property type="entry name" value="SpoU-like_TrmH"/>
    <property type="match status" value="1"/>
</dbReference>
<keyword evidence="3 7" id="KW-0808">Transferase</keyword>
<keyword evidence="6 7" id="KW-0694">RNA-binding</keyword>
<keyword evidence="10" id="KW-1185">Reference proteome</keyword>